<dbReference type="AlphaFoldDB" id="A0A0R3UBQ0"/>
<name>A0A0R3UBQ0_MESCO</name>
<feature type="transmembrane region" description="Helical" evidence="2">
    <location>
        <begin position="130"/>
        <end position="152"/>
    </location>
</feature>
<keyword evidence="2" id="KW-0472">Membrane</keyword>
<feature type="compositionally biased region" description="Low complexity" evidence="1">
    <location>
        <begin position="205"/>
        <end position="226"/>
    </location>
</feature>
<keyword evidence="2" id="KW-1133">Transmembrane helix</keyword>
<gene>
    <name evidence="3" type="ORF">MCOS_LOCUS4349</name>
</gene>
<evidence type="ECO:0000313" key="4">
    <source>
        <dbReference type="Proteomes" id="UP000267029"/>
    </source>
</evidence>
<dbReference type="Proteomes" id="UP000267029">
    <property type="component" value="Unassembled WGS sequence"/>
</dbReference>
<dbReference type="OrthoDB" id="6256949at2759"/>
<evidence type="ECO:0000256" key="2">
    <source>
        <dbReference type="SAM" id="Phobius"/>
    </source>
</evidence>
<dbReference type="EMBL" id="UXSR01001530">
    <property type="protein sequence ID" value="VDD78346.1"/>
    <property type="molecule type" value="Genomic_DNA"/>
</dbReference>
<keyword evidence="4" id="KW-1185">Reference proteome</keyword>
<reference evidence="3 4" key="1">
    <citation type="submission" date="2018-10" db="EMBL/GenBank/DDBJ databases">
        <authorList>
            <consortium name="Pathogen Informatics"/>
        </authorList>
    </citation>
    <scope>NUCLEOTIDE SEQUENCE [LARGE SCALE GENOMIC DNA]</scope>
</reference>
<keyword evidence="2" id="KW-0812">Transmembrane</keyword>
<sequence>MTSQSSGCLFPKSNASGLQVHQCTPETCAVHPIYSVVSARCLGNEASNTTSTMPTFSRDFEFPSSNVIQTRCMVNRTTEVFYWFPPVQNCFSTKNSDTPYFYGSIYALRQLQHAFQAGKAAAVAVKEKPLVSLSVGMSALSVVLVLIMLLGICHRNAPETANQRQRQAAARRRARTRGPLQHDNHASIGTQAEVEPSDRPFVLHRSSSLSSSSSSARRAAAVTGTQ</sequence>
<evidence type="ECO:0000256" key="1">
    <source>
        <dbReference type="SAM" id="MobiDB-lite"/>
    </source>
</evidence>
<accession>A0A0R3UBQ0</accession>
<proteinExistence type="predicted"/>
<protein>
    <submittedName>
        <fullName evidence="3">Uncharacterized protein</fullName>
    </submittedName>
</protein>
<evidence type="ECO:0000313" key="3">
    <source>
        <dbReference type="EMBL" id="VDD78346.1"/>
    </source>
</evidence>
<feature type="region of interest" description="Disordered" evidence="1">
    <location>
        <begin position="160"/>
        <end position="226"/>
    </location>
</feature>
<organism evidence="3 4">
    <name type="scientific">Mesocestoides corti</name>
    <name type="common">Flatworm</name>
    <dbReference type="NCBI Taxonomy" id="53468"/>
    <lineage>
        <taxon>Eukaryota</taxon>
        <taxon>Metazoa</taxon>
        <taxon>Spiralia</taxon>
        <taxon>Lophotrochozoa</taxon>
        <taxon>Platyhelminthes</taxon>
        <taxon>Cestoda</taxon>
        <taxon>Eucestoda</taxon>
        <taxon>Cyclophyllidea</taxon>
        <taxon>Mesocestoididae</taxon>
        <taxon>Mesocestoides</taxon>
    </lineage>
</organism>